<evidence type="ECO:0000259" key="1">
    <source>
        <dbReference type="PROSITE" id="PS50097"/>
    </source>
</evidence>
<name>A0A9P3G5G1_9APHY</name>
<dbReference type="OrthoDB" id="3218112at2759"/>
<organism evidence="2 3">
    <name type="scientific">Phanerochaete sordida</name>
    <dbReference type="NCBI Taxonomy" id="48140"/>
    <lineage>
        <taxon>Eukaryota</taxon>
        <taxon>Fungi</taxon>
        <taxon>Dikarya</taxon>
        <taxon>Basidiomycota</taxon>
        <taxon>Agaricomycotina</taxon>
        <taxon>Agaricomycetes</taxon>
        <taxon>Polyporales</taxon>
        <taxon>Phanerochaetaceae</taxon>
        <taxon>Phanerochaete</taxon>
    </lineage>
</organism>
<accession>A0A9P3G5G1</accession>
<dbReference type="AlphaFoldDB" id="A0A9P3G5G1"/>
<dbReference type="InterPro" id="IPR011333">
    <property type="entry name" value="SKP1/BTB/POZ_sf"/>
</dbReference>
<evidence type="ECO:0000313" key="3">
    <source>
        <dbReference type="Proteomes" id="UP000703269"/>
    </source>
</evidence>
<proteinExistence type="predicted"/>
<comment type="caution">
    <text evidence="2">The sequence shown here is derived from an EMBL/GenBank/DDBJ whole genome shotgun (WGS) entry which is preliminary data.</text>
</comment>
<dbReference type="CDD" id="cd18186">
    <property type="entry name" value="BTB_POZ_ZBTB_KLHL-like"/>
    <property type="match status" value="1"/>
</dbReference>
<protein>
    <submittedName>
        <fullName evidence="2">BTB/POZ domain-containing protein</fullName>
    </submittedName>
</protein>
<dbReference type="Gene3D" id="3.30.710.10">
    <property type="entry name" value="Potassium Channel Kv1.1, Chain A"/>
    <property type="match status" value="1"/>
</dbReference>
<dbReference type="Proteomes" id="UP000703269">
    <property type="component" value="Unassembled WGS sequence"/>
</dbReference>
<feature type="domain" description="BTB" evidence="1">
    <location>
        <begin position="42"/>
        <end position="115"/>
    </location>
</feature>
<gene>
    <name evidence="2" type="ORF">PsYK624_042970</name>
</gene>
<dbReference type="PROSITE" id="PS50097">
    <property type="entry name" value="BTB"/>
    <property type="match status" value="1"/>
</dbReference>
<dbReference type="EMBL" id="BPQB01000008">
    <property type="protein sequence ID" value="GJE88214.1"/>
    <property type="molecule type" value="Genomic_DNA"/>
</dbReference>
<dbReference type="InterPro" id="IPR000210">
    <property type="entry name" value="BTB/POZ_dom"/>
</dbReference>
<sequence length="368" mass="41477">MSTSGEPHCKKRKLADALDDAYTGGAARAQSAVIRDEHIWFEDGTIIVRAGPGCTGAGAVYGFRCHGSVLAARSPVFKTMLQLPNDSGERLEGAHCVDLTDAWEDVRDLLRLLYDFFDLTIVNANASRHPNTLAFIAGPMRLAAKYEMDSVLEQLRPLLTRDWPDTFEDWLRTERAQGEYQWPELQDPAAVVQLAQQARVRSVLPGAYYDLARVYLHTAQFHSVAERFADARRLARDDLERVAAGRERIARHVGALPMLHMDEEYARCALAGAGVLCRKLVVGSGSPCVEGFRVWWRDSALEQMETLFRDPLAVLDAQGRELHGAFPPKRIDTICRACRIWYSCHFLKEAQELWEKLPEFFELSSLPF</sequence>
<reference evidence="2 3" key="1">
    <citation type="submission" date="2021-08" db="EMBL/GenBank/DDBJ databases">
        <title>Draft Genome Sequence of Phanerochaete sordida strain YK-624.</title>
        <authorList>
            <person name="Mori T."/>
            <person name="Dohra H."/>
            <person name="Suzuki T."/>
            <person name="Kawagishi H."/>
            <person name="Hirai H."/>
        </authorList>
    </citation>
    <scope>NUCLEOTIDE SEQUENCE [LARGE SCALE GENOMIC DNA]</scope>
    <source>
        <strain evidence="2 3">YK-624</strain>
    </source>
</reference>
<evidence type="ECO:0000313" key="2">
    <source>
        <dbReference type="EMBL" id="GJE88214.1"/>
    </source>
</evidence>
<keyword evidence="3" id="KW-1185">Reference proteome</keyword>